<name>A0A511RIU7_9DEIN</name>
<feature type="transmembrane region" description="Helical" evidence="5">
    <location>
        <begin position="22"/>
        <end position="40"/>
    </location>
</feature>
<feature type="transmembrane region" description="Helical" evidence="5">
    <location>
        <begin position="269"/>
        <end position="288"/>
    </location>
</feature>
<feature type="transmembrane region" description="Helical" evidence="5">
    <location>
        <begin position="47"/>
        <end position="63"/>
    </location>
</feature>
<feature type="transmembrane region" description="Helical" evidence="5">
    <location>
        <begin position="202"/>
        <end position="221"/>
    </location>
</feature>
<gene>
    <name evidence="7" type="ORF">ODE01S_01900</name>
</gene>
<evidence type="ECO:0000256" key="5">
    <source>
        <dbReference type="SAM" id="Phobius"/>
    </source>
</evidence>
<dbReference type="GO" id="GO:0016020">
    <property type="term" value="C:membrane"/>
    <property type="evidence" value="ECO:0007669"/>
    <property type="project" value="UniProtKB-SubCell"/>
</dbReference>
<dbReference type="AlphaFoldDB" id="A0A511RIU7"/>
<evidence type="ECO:0000256" key="1">
    <source>
        <dbReference type="ARBA" id="ARBA00004141"/>
    </source>
</evidence>
<comment type="caution">
    <text evidence="7">The sequence shown here is derived from an EMBL/GenBank/DDBJ whole genome shotgun (WGS) entry which is preliminary data.</text>
</comment>
<dbReference type="Proteomes" id="UP000321827">
    <property type="component" value="Unassembled WGS sequence"/>
</dbReference>
<dbReference type="PANTHER" id="PTHR37422">
    <property type="entry name" value="TEICHURONIC ACID BIOSYNTHESIS PROTEIN TUAE"/>
    <property type="match status" value="1"/>
</dbReference>
<organism evidence="7 8">
    <name type="scientific">Oceanithermus desulfurans NBRC 100063</name>
    <dbReference type="NCBI Taxonomy" id="1227550"/>
    <lineage>
        <taxon>Bacteria</taxon>
        <taxon>Thermotogati</taxon>
        <taxon>Deinococcota</taxon>
        <taxon>Deinococci</taxon>
        <taxon>Thermales</taxon>
        <taxon>Thermaceae</taxon>
        <taxon>Oceanithermus</taxon>
    </lineage>
</organism>
<dbReference type="InterPro" id="IPR051533">
    <property type="entry name" value="WaaL-like"/>
</dbReference>
<dbReference type="RefSeq" id="WP_147144886.1">
    <property type="nucleotide sequence ID" value="NZ_BJXN01000001.1"/>
</dbReference>
<proteinExistence type="predicted"/>
<feature type="transmembrane region" description="Helical" evidence="5">
    <location>
        <begin position="69"/>
        <end position="86"/>
    </location>
</feature>
<comment type="subcellular location">
    <subcellularLocation>
        <location evidence="1">Membrane</location>
        <topology evidence="1">Multi-pass membrane protein</topology>
    </subcellularLocation>
</comment>
<sequence>MGLFTTLSLFHYGLVQYFSRSAHYLLGEQALWLVPLAFYWMLTKPRFRWAAGLLAVLAVYAVLMSGARAAYLPLTLLLPALVFFAARAGTKPLRALGSIALVFLLVAGIDAAVPGHPVQTAHLYKSEVTRRDAGNLDEGIGNIGSRITMWKLAVHMVTLRPLGTGNGSYAQVFEGFMDMPEFDGVWSRSPHNYLLETLATGGWPRFFLLLVLLWPIVRGFFTDDWTWALAAAAMWTTLLFDVTGFIPGFLILAFLTLGPLLPEAKPAPSWVWGLGLAAGVALATWWYLPCTGLECAIKRYKGFPGRVEDVLKAHPDRANSLLTKAEELYPESPWPLLVRIRNATSVSEKKEAPERLDQKYPYANAHYFRALIRIYAESGDTKTAQNWLRLARLHFLRSLFADPQKPPESTKP</sequence>
<keyword evidence="2 5" id="KW-0812">Transmembrane</keyword>
<feature type="transmembrane region" description="Helical" evidence="5">
    <location>
        <begin position="93"/>
        <end position="113"/>
    </location>
</feature>
<reference evidence="7 8" key="1">
    <citation type="submission" date="2019-07" db="EMBL/GenBank/DDBJ databases">
        <title>Whole genome shotgun sequence of Oceanithermus desulfurans NBRC 100063.</title>
        <authorList>
            <person name="Hosoyama A."/>
            <person name="Uohara A."/>
            <person name="Ohji S."/>
            <person name="Ichikawa N."/>
        </authorList>
    </citation>
    <scope>NUCLEOTIDE SEQUENCE [LARGE SCALE GENOMIC DNA]</scope>
    <source>
        <strain evidence="7 8">NBRC 100063</strain>
    </source>
</reference>
<protein>
    <recommendedName>
        <fullName evidence="6">O-antigen ligase-related domain-containing protein</fullName>
    </recommendedName>
</protein>
<evidence type="ECO:0000256" key="3">
    <source>
        <dbReference type="ARBA" id="ARBA00022989"/>
    </source>
</evidence>
<evidence type="ECO:0000313" key="7">
    <source>
        <dbReference type="EMBL" id="GEM88756.1"/>
    </source>
</evidence>
<feature type="transmembrane region" description="Helical" evidence="5">
    <location>
        <begin position="233"/>
        <end position="257"/>
    </location>
</feature>
<evidence type="ECO:0000313" key="8">
    <source>
        <dbReference type="Proteomes" id="UP000321827"/>
    </source>
</evidence>
<evidence type="ECO:0000256" key="2">
    <source>
        <dbReference type="ARBA" id="ARBA00022692"/>
    </source>
</evidence>
<accession>A0A511RIU7</accession>
<dbReference type="InterPro" id="IPR007016">
    <property type="entry name" value="O-antigen_ligase-rel_domated"/>
</dbReference>
<keyword evidence="4 5" id="KW-0472">Membrane</keyword>
<dbReference type="EMBL" id="BJXN01000001">
    <property type="protein sequence ID" value="GEM88756.1"/>
    <property type="molecule type" value="Genomic_DNA"/>
</dbReference>
<keyword evidence="3 5" id="KW-1133">Transmembrane helix</keyword>
<evidence type="ECO:0000256" key="4">
    <source>
        <dbReference type="ARBA" id="ARBA00023136"/>
    </source>
</evidence>
<dbReference type="OrthoDB" id="25255at2"/>
<feature type="domain" description="O-antigen ligase-related" evidence="6">
    <location>
        <begin position="53"/>
        <end position="209"/>
    </location>
</feature>
<dbReference type="Pfam" id="PF04932">
    <property type="entry name" value="Wzy_C"/>
    <property type="match status" value="1"/>
</dbReference>
<evidence type="ECO:0000259" key="6">
    <source>
        <dbReference type="Pfam" id="PF04932"/>
    </source>
</evidence>
<dbReference type="PANTHER" id="PTHR37422:SF13">
    <property type="entry name" value="LIPOPOLYSACCHARIDE BIOSYNTHESIS PROTEIN PA4999-RELATED"/>
    <property type="match status" value="1"/>
</dbReference>